<organism evidence="6 7">
    <name type="scientific">Croceicoccus esteveae</name>
    <dbReference type="NCBI Taxonomy" id="3075597"/>
    <lineage>
        <taxon>Bacteria</taxon>
        <taxon>Pseudomonadati</taxon>
        <taxon>Pseudomonadota</taxon>
        <taxon>Alphaproteobacteria</taxon>
        <taxon>Sphingomonadales</taxon>
        <taxon>Erythrobacteraceae</taxon>
        <taxon>Croceicoccus</taxon>
    </lineage>
</organism>
<dbReference type="InterPro" id="IPR050553">
    <property type="entry name" value="Thioredoxin_ResA/DsbE_sf"/>
</dbReference>
<comment type="caution">
    <text evidence="6">The sequence shown here is derived from an EMBL/GenBank/DDBJ whole genome shotgun (WGS) entry which is preliminary data.</text>
</comment>
<dbReference type="InterPro" id="IPR013740">
    <property type="entry name" value="Redoxin"/>
</dbReference>
<protein>
    <submittedName>
        <fullName evidence="6">TlpA disulfide reductase family protein</fullName>
    </submittedName>
</protein>
<evidence type="ECO:0000256" key="3">
    <source>
        <dbReference type="ARBA" id="ARBA00023157"/>
    </source>
</evidence>
<dbReference type="PANTHER" id="PTHR42852">
    <property type="entry name" value="THIOL:DISULFIDE INTERCHANGE PROTEIN DSBE"/>
    <property type="match status" value="1"/>
</dbReference>
<accession>A0ABU2ZIN0</accession>
<name>A0ABU2ZIN0_9SPHN</name>
<sequence>MSFIDPNPPLFITGGARRKALASAFLAAYALVVSGCDRQSATPVQPDVATSSSGTALAGVLDRSHAGTPLPKAMLALPDGKQRQLGDFAGEPLLVNVWATWCAPCVVEMPMLNTLAQDREGHLRVITVSQDLGDPAKVQAFFTSRHLRNLEPWLDPQNTLGFAYGTGVLPTTVLYDANGEEVWRMIGGHDWSSASAAQLLNLKPQDR</sequence>
<proteinExistence type="predicted"/>
<evidence type="ECO:0000313" key="6">
    <source>
        <dbReference type="EMBL" id="MDT0575267.1"/>
    </source>
</evidence>
<dbReference type="CDD" id="cd02966">
    <property type="entry name" value="TlpA_like_family"/>
    <property type="match status" value="1"/>
</dbReference>
<dbReference type="InterPro" id="IPR017937">
    <property type="entry name" value="Thioredoxin_CS"/>
</dbReference>
<dbReference type="Gene3D" id="3.40.30.10">
    <property type="entry name" value="Glutaredoxin"/>
    <property type="match status" value="1"/>
</dbReference>
<evidence type="ECO:0000256" key="1">
    <source>
        <dbReference type="ARBA" id="ARBA00004196"/>
    </source>
</evidence>
<dbReference type="RefSeq" id="WP_311339843.1">
    <property type="nucleotide sequence ID" value="NZ_JAVRHS010000002.1"/>
</dbReference>
<evidence type="ECO:0000256" key="4">
    <source>
        <dbReference type="ARBA" id="ARBA00023284"/>
    </source>
</evidence>
<feature type="domain" description="Thioredoxin" evidence="5">
    <location>
        <begin position="64"/>
        <end position="207"/>
    </location>
</feature>
<evidence type="ECO:0000313" key="7">
    <source>
        <dbReference type="Proteomes" id="UP001259803"/>
    </source>
</evidence>
<dbReference type="PANTHER" id="PTHR42852:SF6">
    <property type="entry name" value="THIOL:DISULFIDE INTERCHANGE PROTEIN DSBE"/>
    <property type="match status" value="1"/>
</dbReference>
<keyword evidence="2" id="KW-0201">Cytochrome c-type biogenesis</keyword>
<dbReference type="PROSITE" id="PS51352">
    <property type="entry name" value="THIOREDOXIN_2"/>
    <property type="match status" value="1"/>
</dbReference>
<dbReference type="Pfam" id="PF08534">
    <property type="entry name" value="Redoxin"/>
    <property type="match status" value="1"/>
</dbReference>
<comment type="subcellular location">
    <subcellularLocation>
        <location evidence="1">Cell envelope</location>
    </subcellularLocation>
</comment>
<dbReference type="SUPFAM" id="SSF52833">
    <property type="entry name" value="Thioredoxin-like"/>
    <property type="match status" value="1"/>
</dbReference>
<dbReference type="InterPro" id="IPR013766">
    <property type="entry name" value="Thioredoxin_domain"/>
</dbReference>
<dbReference type="InterPro" id="IPR036249">
    <property type="entry name" value="Thioredoxin-like_sf"/>
</dbReference>
<reference evidence="6 7" key="1">
    <citation type="submission" date="2023-09" db="EMBL/GenBank/DDBJ databases">
        <authorList>
            <person name="Rey-Velasco X."/>
        </authorList>
    </citation>
    <scope>NUCLEOTIDE SEQUENCE [LARGE SCALE GENOMIC DNA]</scope>
    <source>
        <strain evidence="6 7">F390</strain>
    </source>
</reference>
<evidence type="ECO:0000256" key="2">
    <source>
        <dbReference type="ARBA" id="ARBA00022748"/>
    </source>
</evidence>
<dbReference type="EMBL" id="JAVRHS010000002">
    <property type="protein sequence ID" value="MDT0575267.1"/>
    <property type="molecule type" value="Genomic_DNA"/>
</dbReference>
<dbReference type="PROSITE" id="PS00194">
    <property type="entry name" value="THIOREDOXIN_1"/>
    <property type="match status" value="1"/>
</dbReference>
<gene>
    <name evidence="6" type="ORF">RM533_03610</name>
</gene>
<evidence type="ECO:0000259" key="5">
    <source>
        <dbReference type="PROSITE" id="PS51352"/>
    </source>
</evidence>
<keyword evidence="3" id="KW-1015">Disulfide bond</keyword>
<keyword evidence="4" id="KW-0676">Redox-active center</keyword>
<dbReference type="Proteomes" id="UP001259803">
    <property type="component" value="Unassembled WGS sequence"/>
</dbReference>
<keyword evidence="7" id="KW-1185">Reference proteome</keyword>